<evidence type="ECO:0000256" key="2">
    <source>
        <dbReference type="ARBA" id="ARBA00022516"/>
    </source>
</evidence>
<keyword evidence="6 7" id="KW-0092">Biotin</keyword>
<dbReference type="GO" id="GO:0009507">
    <property type="term" value="C:chloroplast"/>
    <property type="evidence" value="ECO:0007669"/>
    <property type="project" value="UniProtKB-SubCell"/>
</dbReference>
<evidence type="ECO:0000313" key="11">
    <source>
        <dbReference type="Proteomes" id="UP001058974"/>
    </source>
</evidence>
<keyword evidence="3 7" id="KW-0276">Fatty acid metabolism</keyword>
<evidence type="ECO:0000256" key="7">
    <source>
        <dbReference type="RuleBase" id="RU364072"/>
    </source>
</evidence>
<dbReference type="NCBIfam" id="TIGR00531">
    <property type="entry name" value="BCCP"/>
    <property type="match status" value="1"/>
</dbReference>
<dbReference type="PROSITE" id="PS50968">
    <property type="entry name" value="BIOTINYL_LIPOYL"/>
    <property type="match status" value="1"/>
</dbReference>
<feature type="region of interest" description="Disordered" evidence="8">
    <location>
        <begin position="171"/>
        <end position="212"/>
    </location>
</feature>
<dbReference type="InterPro" id="IPR001882">
    <property type="entry name" value="Biotin_BS"/>
</dbReference>
<keyword evidence="4 7" id="KW-0443">Lipid metabolism</keyword>
<dbReference type="CDD" id="cd06850">
    <property type="entry name" value="biotinyl_domain"/>
    <property type="match status" value="1"/>
</dbReference>
<name>A0A9D4Y3Z0_PEA</name>
<dbReference type="SUPFAM" id="SSF51230">
    <property type="entry name" value="Single hybrid motif"/>
    <property type="match status" value="1"/>
</dbReference>
<evidence type="ECO:0000256" key="1">
    <source>
        <dbReference type="ARBA" id="ARBA00005194"/>
    </source>
</evidence>
<dbReference type="Gramene" id="Psat03G0607900-T1">
    <property type="protein sequence ID" value="KAI5432194.1"/>
    <property type="gene ID" value="KIW84_036079"/>
</dbReference>
<sequence>MSSFTTIPCPKCLSFHHLGLSSQNPSRRNVQLGFNKSQSFGSLSCDVVSNGIQCLKRKQFSVWKSQAHPNEAATIEKSSNSAPVLVNEPNDVALPEEKDNHNGKPSGPTTSTDESSVSTFMNKVSELVKLVDSRDIVELELKQAGYELTIRKKEALQPPPVAAQQSFSYPAYPYHQAPPPPPPPSVATSAPASAPPAKATLALPTKSSASSHPQIKCPMAGTFYRCPAPGEPPFVKVGDKVQKGQVVCIIEAMKLMNEIEADQTGTIVDILVEDGKPVSVDLPLFAIEP</sequence>
<evidence type="ECO:0000256" key="8">
    <source>
        <dbReference type="SAM" id="MobiDB-lite"/>
    </source>
</evidence>
<keyword evidence="7" id="KW-0934">Plastid</keyword>
<feature type="domain" description="Lipoyl-binding" evidence="9">
    <location>
        <begin position="212"/>
        <end position="288"/>
    </location>
</feature>
<comment type="pathway">
    <text evidence="1 7">Lipid metabolism; fatty acid biosynthesis.</text>
</comment>
<dbReference type="PROSITE" id="PS00188">
    <property type="entry name" value="BIOTIN"/>
    <property type="match status" value="1"/>
</dbReference>
<dbReference type="FunFam" id="2.40.50.100:FF:000003">
    <property type="entry name" value="Acetyl-CoA carboxylase biotin carboxyl carrier protein"/>
    <property type="match status" value="1"/>
</dbReference>
<dbReference type="OrthoDB" id="196847at2759"/>
<dbReference type="PANTHER" id="PTHR43416">
    <property type="entry name" value="DIHYDROLIPOYLLYSINE-RESIDUE SUCCINYLTRANSFERASE COMPONENT OF 2-OXOGLUTARATE DEHYDROGENASE COMPLEX, MITOCHONDRIAL-RELATED"/>
    <property type="match status" value="1"/>
</dbReference>
<comment type="caution">
    <text evidence="10">The sequence shown here is derived from an EMBL/GenBank/DDBJ whole genome shotgun (WGS) entry which is preliminary data.</text>
</comment>
<dbReference type="Gramene" id="PSAT_LOCUS11120_t1">
    <property type="protein sequence ID" value="CAL5191136.1"/>
    <property type="gene ID" value="PSAT_LOCUS11120"/>
</dbReference>
<dbReference type="Gene3D" id="2.40.50.100">
    <property type="match status" value="1"/>
</dbReference>
<feature type="compositionally biased region" description="Pro residues" evidence="8">
    <location>
        <begin position="176"/>
        <end position="185"/>
    </location>
</feature>
<dbReference type="EMBL" id="JAMSHJ010000003">
    <property type="protein sequence ID" value="KAI5432194.1"/>
    <property type="molecule type" value="Genomic_DNA"/>
</dbReference>
<comment type="function">
    <text evidence="7">This protein is a component of the acetyl coenzyme A carboxylase complex; first, biotin carboxylase catalyzes the carboxylation of the carrier protein and then the transcarboxylase transfers the carboxyl group to form malonyl-CoA.</text>
</comment>
<gene>
    <name evidence="10" type="ORF">KIW84_036079</name>
</gene>
<dbReference type="AlphaFoldDB" id="A0A9D4Y3Z0"/>
<dbReference type="GO" id="GO:0006633">
    <property type="term" value="P:fatty acid biosynthetic process"/>
    <property type="evidence" value="ECO:0007669"/>
    <property type="project" value="UniProtKB-KW"/>
</dbReference>
<evidence type="ECO:0000256" key="3">
    <source>
        <dbReference type="ARBA" id="ARBA00022832"/>
    </source>
</evidence>
<evidence type="ECO:0000259" key="9">
    <source>
        <dbReference type="PROSITE" id="PS50968"/>
    </source>
</evidence>
<feature type="compositionally biased region" description="Polar residues" evidence="8">
    <location>
        <begin position="107"/>
        <end position="118"/>
    </location>
</feature>
<reference evidence="10 11" key="1">
    <citation type="journal article" date="2022" name="Nat. Genet.">
        <title>Improved pea reference genome and pan-genome highlight genomic features and evolutionary characteristics.</title>
        <authorList>
            <person name="Yang T."/>
            <person name="Liu R."/>
            <person name="Luo Y."/>
            <person name="Hu S."/>
            <person name="Wang D."/>
            <person name="Wang C."/>
            <person name="Pandey M.K."/>
            <person name="Ge S."/>
            <person name="Xu Q."/>
            <person name="Li N."/>
            <person name="Li G."/>
            <person name="Huang Y."/>
            <person name="Saxena R.K."/>
            <person name="Ji Y."/>
            <person name="Li M."/>
            <person name="Yan X."/>
            <person name="He Y."/>
            <person name="Liu Y."/>
            <person name="Wang X."/>
            <person name="Xiang C."/>
            <person name="Varshney R.K."/>
            <person name="Ding H."/>
            <person name="Gao S."/>
            <person name="Zong X."/>
        </authorList>
    </citation>
    <scope>NUCLEOTIDE SEQUENCE [LARGE SCALE GENOMIC DNA]</scope>
    <source>
        <strain evidence="10 11">cv. Zhongwan 6</strain>
    </source>
</reference>
<feature type="compositionally biased region" description="Low complexity" evidence="8">
    <location>
        <begin position="186"/>
        <end position="205"/>
    </location>
</feature>
<dbReference type="Proteomes" id="UP001058974">
    <property type="component" value="Chromosome 3"/>
</dbReference>
<evidence type="ECO:0000256" key="6">
    <source>
        <dbReference type="ARBA" id="ARBA00023267"/>
    </source>
</evidence>
<dbReference type="GO" id="GO:0009317">
    <property type="term" value="C:acetyl-CoA carboxylase complex"/>
    <property type="evidence" value="ECO:0007669"/>
    <property type="project" value="InterPro"/>
</dbReference>
<dbReference type="InterPro" id="IPR050537">
    <property type="entry name" value="2-oxoacid_dehydrogenase"/>
</dbReference>
<keyword evidence="11" id="KW-1185">Reference proteome</keyword>
<protein>
    <recommendedName>
        <fullName evidence="7">Biotin carboxyl carrier protein of acetyl-CoA carboxylase</fullName>
    </recommendedName>
</protein>
<evidence type="ECO:0000256" key="5">
    <source>
        <dbReference type="ARBA" id="ARBA00023160"/>
    </source>
</evidence>
<proteinExistence type="predicted"/>
<dbReference type="InterPro" id="IPR011053">
    <property type="entry name" value="Single_hybrid_motif"/>
</dbReference>
<keyword evidence="5 7" id="KW-0275">Fatty acid biosynthesis</keyword>
<evidence type="ECO:0000313" key="10">
    <source>
        <dbReference type="EMBL" id="KAI5432194.1"/>
    </source>
</evidence>
<accession>A0A9D4Y3Z0</accession>
<dbReference type="Pfam" id="PF00364">
    <property type="entry name" value="Biotin_lipoyl"/>
    <property type="match status" value="1"/>
</dbReference>
<dbReference type="Gramene" id="Psat0s846g0040.1">
    <property type="protein sequence ID" value="Psat0s846g0040.1.cds"/>
    <property type="gene ID" value="Psat0s846g0040"/>
</dbReference>
<comment type="subcellular location">
    <subcellularLocation>
        <location evidence="7">Plastid</location>
        <location evidence="7">Chloroplast</location>
    </subcellularLocation>
</comment>
<organism evidence="10 11">
    <name type="scientific">Pisum sativum</name>
    <name type="common">Garden pea</name>
    <name type="synonym">Lathyrus oleraceus</name>
    <dbReference type="NCBI Taxonomy" id="3888"/>
    <lineage>
        <taxon>Eukaryota</taxon>
        <taxon>Viridiplantae</taxon>
        <taxon>Streptophyta</taxon>
        <taxon>Embryophyta</taxon>
        <taxon>Tracheophyta</taxon>
        <taxon>Spermatophyta</taxon>
        <taxon>Magnoliopsida</taxon>
        <taxon>eudicotyledons</taxon>
        <taxon>Gunneridae</taxon>
        <taxon>Pentapetalae</taxon>
        <taxon>rosids</taxon>
        <taxon>fabids</taxon>
        <taxon>Fabales</taxon>
        <taxon>Fabaceae</taxon>
        <taxon>Papilionoideae</taxon>
        <taxon>50 kb inversion clade</taxon>
        <taxon>NPAAA clade</taxon>
        <taxon>Hologalegina</taxon>
        <taxon>IRL clade</taxon>
        <taxon>Fabeae</taxon>
        <taxon>Lathyrus</taxon>
    </lineage>
</organism>
<dbReference type="PANTHER" id="PTHR43416:SF4">
    <property type="entry name" value="BIOTIN CARBOXYL CARRIER PROTEIN OF ACETYL-COA CARBOXYLASE 2, CHLOROPLASTIC"/>
    <property type="match status" value="1"/>
</dbReference>
<dbReference type="InterPro" id="IPR001249">
    <property type="entry name" value="AcCoA_biotinCC"/>
</dbReference>
<dbReference type="PRINTS" id="PR01071">
    <property type="entry name" value="ACOABIOTINCC"/>
</dbReference>
<evidence type="ECO:0000256" key="4">
    <source>
        <dbReference type="ARBA" id="ARBA00023098"/>
    </source>
</evidence>
<dbReference type="InterPro" id="IPR000089">
    <property type="entry name" value="Biotin_lipoyl"/>
</dbReference>
<dbReference type="GO" id="GO:0003989">
    <property type="term" value="F:acetyl-CoA carboxylase activity"/>
    <property type="evidence" value="ECO:0007669"/>
    <property type="project" value="InterPro"/>
</dbReference>
<keyword evidence="2 7" id="KW-0444">Lipid biosynthesis</keyword>
<keyword evidence="7" id="KW-0150">Chloroplast</keyword>
<feature type="region of interest" description="Disordered" evidence="8">
    <location>
        <begin position="93"/>
        <end position="118"/>
    </location>
</feature>